<keyword evidence="6" id="KW-0874">Quinone</keyword>
<dbReference type="PANTHER" id="PTHR10849">
    <property type="entry name" value="NADH DEHYDROGENASE UBIQUINONE IRON-SULFUR PROTEIN 8, MITOCHONDRIAL"/>
    <property type="match status" value="1"/>
</dbReference>
<feature type="binding site" evidence="6">
    <location>
        <position position="71"/>
    </location>
    <ligand>
        <name>[4Fe-4S] cluster</name>
        <dbReference type="ChEBI" id="CHEBI:49883"/>
        <label>1</label>
    </ligand>
</feature>
<dbReference type="InterPro" id="IPR010226">
    <property type="entry name" value="NADH_quinone_OxRdtase_chainI"/>
</dbReference>
<keyword evidence="2 6" id="KW-0479">Metal-binding</keyword>
<dbReference type="SUPFAM" id="SSF54862">
    <property type="entry name" value="4Fe-4S ferredoxins"/>
    <property type="match status" value="1"/>
</dbReference>
<feature type="binding site" evidence="6">
    <location>
        <position position="115"/>
    </location>
    <ligand>
        <name>[4Fe-4S] cluster</name>
        <dbReference type="ChEBI" id="CHEBI:49883"/>
        <label>2</label>
    </ligand>
</feature>
<evidence type="ECO:0000256" key="4">
    <source>
        <dbReference type="ARBA" id="ARBA00023004"/>
    </source>
</evidence>
<evidence type="ECO:0000256" key="2">
    <source>
        <dbReference type="ARBA" id="ARBA00022723"/>
    </source>
</evidence>
<dbReference type="GO" id="GO:0005506">
    <property type="term" value="F:iron ion binding"/>
    <property type="evidence" value="ECO:0007669"/>
    <property type="project" value="UniProtKB-UniRule"/>
</dbReference>
<feature type="binding site" evidence="6">
    <location>
        <position position="78"/>
    </location>
    <ligand>
        <name>[4Fe-4S] cluster</name>
        <dbReference type="ChEBI" id="CHEBI:49883"/>
        <label>2</label>
    </ligand>
</feature>
<organism evidence="8 9">
    <name type="scientific">Tectimicrobiota bacterium</name>
    <dbReference type="NCBI Taxonomy" id="2528274"/>
    <lineage>
        <taxon>Bacteria</taxon>
        <taxon>Pseudomonadati</taxon>
        <taxon>Nitrospinota/Tectimicrobiota group</taxon>
        <taxon>Candidatus Tectimicrobiota</taxon>
    </lineage>
</organism>
<evidence type="ECO:0000256" key="5">
    <source>
        <dbReference type="ARBA" id="ARBA00023014"/>
    </source>
</evidence>
<evidence type="ECO:0000259" key="7">
    <source>
        <dbReference type="PROSITE" id="PS51379"/>
    </source>
</evidence>
<evidence type="ECO:0000313" key="9">
    <source>
        <dbReference type="Proteomes" id="UP000712673"/>
    </source>
</evidence>
<keyword evidence="6" id="KW-0472">Membrane</keyword>
<feature type="binding site" evidence="6">
    <location>
        <position position="68"/>
    </location>
    <ligand>
        <name>[4Fe-4S] cluster</name>
        <dbReference type="ChEBI" id="CHEBI:49883"/>
        <label>1</label>
    </ligand>
</feature>
<dbReference type="GO" id="GO:0048038">
    <property type="term" value="F:quinone binding"/>
    <property type="evidence" value="ECO:0007669"/>
    <property type="project" value="UniProtKB-KW"/>
</dbReference>
<sequence length="165" mass="18756">MQALTFWQKIYLPEILRGMAVTTRHFVTNLFGQRHTVTQQYPEQPTQVSERYRGRHRLMRKEDGSPRCTSCMLCATSCPALCIHIQAGEHPDPTVEKFPIAFTIDELRCVFCGLCVEACPCDAIRMDTGIFALAAYKRDHFLYPRNLLLGDDLPTNIAEGKAPNH</sequence>
<protein>
    <recommendedName>
        <fullName evidence="6">NADH-quinone oxidoreductase subunit I</fullName>
        <ecNumber evidence="6">7.1.1.-</ecNumber>
    </recommendedName>
    <alternativeName>
        <fullName evidence="6">NADH dehydrogenase I subunit I</fullName>
    </alternativeName>
    <alternativeName>
        <fullName evidence="6">NDH-1 subunit I</fullName>
    </alternativeName>
</protein>
<dbReference type="EC" id="7.1.1.-" evidence="6"/>
<dbReference type="InterPro" id="IPR017896">
    <property type="entry name" value="4Fe4S_Fe-S-bd"/>
</dbReference>
<dbReference type="HAMAP" id="MF_01351">
    <property type="entry name" value="NDH1_NuoI"/>
    <property type="match status" value="1"/>
</dbReference>
<feature type="binding site" evidence="6">
    <location>
        <position position="109"/>
    </location>
    <ligand>
        <name>[4Fe-4S] cluster</name>
        <dbReference type="ChEBI" id="CHEBI:49883"/>
        <label>2</label>
    </ligand>
</feature>
<keyword evidence="6" id="KW-1278">Translocase</keyword>
<dbReference type="EMBL" id="VGLS01000035">
    <property type="protein sequence ID" value="MBM3222603.1"/>
    <property type="molecule type" value="Genomic_DNA"/>
</dbReference>
<comment type="caution">
    <text evidence="8">The sequence shown here is derived from an EMBL/GenBank/DDBJ whole genome shotgun (WGS) entry which is preliminary data.</text>
</comment>
<evidence type="ECO:0000256" key="6">
    <source>
        <dbReference type="HAMAP-Rule" id="MF_01351"/>
    </source>
</evidence>
<keyword evidence="3" id="KW-0677">Repeat</keyword>
<feature type="binding site" evidence="6">
    <location>
        <position position="112"/>
    </location>
    <ligand>
        <name>[4Fe-4S] cluster</name>
        <dbReference type="ChEBI" id="CHEBI:49883"/>
        <label>2</label>
    </ligand>
</feature>
<comment type="subcellular location">
    <subcellularLocation>
        <location evidence="6">Cell membrane</location>
        <topology evidence="6">Peripheral membrane protein</topology>
    </subcellularLocation>
</comment>
<accession>A0A937VWZ9</accession>
<keyword evidence="1 6" id="KW-0004">4Fe-4S</keyword>
<comment type="catalytic activity">
    <reaction evidence="6">
        <text>a quinone + NADH + 5 H(+)(in) = a quinol + NAD(+) + 4 H(+)(out)</text>
        <dbReference type="Rhea" id="RHEA:57888"/>
        <dbReference type="ChEBI" id="CHEBI:15378"/>
        <dbReference type="ChEBI" id="CHEBI:24646"/>
        <dbReference type="ChEBI" id="CHEBI:57540"/>
        <dbReference type="ChEBI" id="CHEBI:57945"/>
        <dbReference type="ChEBI" id="CHEBI:132124"/>
    </reaction>
</comment>
<feature type="binding site" evidence="6">
    <location>
        <position position="74"/>
    </location>
    <ligand>
        <name>[4Fe-4S] cluster</name>
        <dbReference type="ChEBI" id="CHEBI:49883"/>
        <label>1</label>
    </ligand>
</feature>
<dbReference type="GO" id="GO:0050136">
    <property type="term" value="F:NADH dehydrogenase (quinone) (non-electrogenic) activity"/>
    <property type="evidence" value="ECO:0007669"/>
    <property type="project" value="UniProtKB-UniRule"/>
</dbReference>
<keyword evidence="6" id="KW-0830">Ubiquinone</keyword>
<comment type="function">
    <text evidence="6">NDH-1 shuttles electrons from NADH, via FMN and iron-sulfur (Fe-S) centers, to quinones in the respiratory chain. The immediate electron acceptor for the enzyme in this species is believed to be ubiquinone. Couples the redox reaction to proton translocation (for every two electrons transferred, four hydrogen ions are translocated across the cytoplasmic membrane), and thus conserves the redox energy in a proton gradient.</text>
</comment>
<dbReference type="Pfam" id="PF12838">
    <property type="entry name" value="Fer4_7"/>
    <property type="match status" value="1"/>
</dbReference>
<comment type="cofactor">
    <cofactor evidence="6">
        <name>[4Fe-4S] cluster</name>
        <dbReference type="ChEBI" id="CHEBI:49883"/>
    </cofactor>
    <text evidence="6">Binds 2 [4Fe-4S] clusters per subunit.</text>
</comment>
<dbReference type="Gene3D" id="3.30.70.3270">
    <property type="match status" value="1"/>
</dbReference>
<dbReference type="AlphaFoldDB" id="A0A937VWZ9"/>
<reference evidence="8" key="1">
    <citation type="submission" date="2019-03" db="EMBL/GenBank/DDBJ databases">
        <title>Lake Tanganyika Metagenome-Assembled Genomes (MAGs).</title>
        <authorList>
            <person name="Tran P."/>
        </authorList>
    </citation>
    <scope>NUCLEOTIDE SEQUENCE</scope>
    <source>
        <strain evidence="8">K_DeepCast_65m_m2_066</strain>
    </source>
</reference>
<keyword evidence="5 6" id="KW-0411">Iron-sulfur</keyword>
<comment type="similarity">
    <text evidence="6">Belongs to the complex I 23 kDa subunit family.</text>
</comment>
<gene>
    <name evidence="6" type="primary">nuoI</name>
    <name evidence="8" type="ORF">FJZ47_02195</name>
</gene>
<dbReference type="PROSITE" id="PS51379">
    <property type="entry name" value="4FE4S_FER_2"/>
    <property type="match status" value="2"/>
</dbReference>
<keyword evidence="6" id="KW-0520">NAD</keyword>
<dbReference type="InterPro" id="IPR017900">
    <property type="entry name" value="4Fe4S_Fe_S_CS"/>
</dbReference>
<feature type="domain" description="4Fe-4S ferredoxin-type" evidence="7">
    <location>
        <begin position="100"/>
        <end position="129"/>
    </location>
</feature>
<keyword evidence="4 6" id="KW-0408">Iron</keyword>
<feature type="domain" description="4Fe-4S ferredoxin-type" evidence="7">
    <location>
        <begin position="58"/>
        <end position="88"/>
    </location>
</feature>
<dbReference type="PROSITE" id="PS00198">
    <property type="entry name" value="4FE4S_FER_1"/>
    <property type="match status" value="1"/>
</dbReference>
<keyword evidence="6" id="KW-1003">Cell membrane</keyword>
<name>A0A937VWZ9_UNCTE</name>
<evidence type="ECO:0000256" key="1">
    <source>
        <dbReference type="ARBA" id="ARBA00022485"/>
    </source>
</evidence>
<evidence type="ECO:0000256" key="3">
    <source>
        <dbReference type="ARBA" id="ARBA00022737"/>
    </source>
</evidence>
<evidence type="ECO:0000313" key="8">
    <source>
        <dbReference type="EMBL" id="MBM3222603.1"/>
    </source>
</evidence>
<dbReference type="GO" id="GO:0051539">
    <property type="term" value="F:4 iron, 4 sulfur cluster binding"/>
    <property type="evidence" value="ECO:0007669"/>
    <property type="project" value="UniProtKB-KW"/>
</dbReference>
<comment type="subunit">
    <text evidence="6">NDH-1 is composed of 14 different subunits. Subunits NuoA, H, J, K, L, M, N constitute the membrane sector of the complex.</text>
</comment>
<feature type="binding site" evidence="6">
    <location>
        <position position="119"/>
    </location>
    <ligand>
        <name>[4Fe-4S] cluster</name>
        <dbReference type="ChEBI" id="CHEBI:49883"/>
        <label>1</label>
    </ligand>
</feature>
<proteinExistence type="inferred from homology"/>
<dbReference type="Proteomes" id="UP000712673">
    <property type="component" value="Unassembled WGS sequence"/>
</dbReference>
<dbReference type="GO" id="GO:0005886">
    <property type="term" value="C:plasma membrane"/>
    <property type="evidence" value="ECO:0007669"/>
    <property type="project" value="UniProtKB-SubCell"/>
</dbReference>